<proteinExistence type="predicted"/>
<comment type="caution">
    <text evidence="2">The sequence shown here is derived from an EMBL/GenBank/DDBJ whole genome shotgun (WGS) entry which is preliminary data.</text>
</comment>
<feature type="transmembrane region" description="Helical" evidence="1">
    <location>
        <begin position="44"/>
        <end position="65"/>
    </location>
</feature>
<reference evidence="2" key="1">
    <citation type="submission" date="2021-06" db="EMBL/GenBank/DDBJ databases">
        <authorList>
            <person name="Hodson N. C."/>
            <person name="Mongue J. A."/>
            <person name="Jaron S. K."/>
        </authorList>
    </citation>
    <scope>NUCLEOTIDE SEQUENCE</scope>
</reference>
<evidence type="ECO:0000256" key="1">
    <source>
        <dbReference type="SAM" id="Phobius"/>
    </source>
</evidence>
<protein>
    <submittedName>
        <fullName evidence="2">Uncharacterized protein</fullName>
    </submittedName>
</protein>
<name>A0A8J2P486_9HEXA</name>
<keyword evidence="1" id="KW-0472">Membrane</keyword>
<keyword evidence="3" id="KW-1185">Reference proteome</keyword>
<gene>
    <name evidence="2" type="ORF">AFUS01_LOCUS25769</name>
</gene>
<keyword evidence="1" id="KW-0812">Transmembrane</keyword>
<keyword evidence="1" id="KW-1133">Transmembrane helix</keyword>
<dbReference type="Proteomes" id="UP000708208">
    <property type="component" value="Unassembled WGS sequence"/>
</dbReference>
<accession>A0A8J2P486</accession>
<sequence>MFTYLSKSTLNILYSIETSTLSPIVINLKGWFHNLSEDSQDGVLLTLFACLALLLSLVYVPLTYWQIRQELDRLARDDQMIEVIPRTFHRKG</sequence>
<dbReference type="EMBL" id="CAJVCH010334718">
    <property type="protein sequence ID" value="CAG7815066.1"/>
    <property type="molecule type" value="Genomic_DNA"/>
</dbReference>
<dbReference type="AlphaFoldDB" id="A0A8J2P486"/>
<organism evidence="2 3">
    <name type="scientific">Allacma fusca</name>
    <dbReference type="NCBI Taxonomy" id="39272"/>
    <lineage>
        <taxon>Eukaryota</taxon>
        <taxon>Metazoa</taxon>
        <taxon>Ecdysozoa</taxon>
        <taxon>Arthropoda</taxon>
        <taxon>Hexapoda</taxon>
        <taxon>Collembola</taxon>
        <taxon>Symphypleona</taxon>
        <taxon>Sminthuridae</taxon>
        <taxon>Allacma</taxon>
    </lineage>
</organism>
<evidence type="ECO:0000313" key="2">
    <source>
        <dbReference type="EMBL" id="CAG7815066.1"/>
    </source>
</evidence>
<evidence type="ECO:0000313" key="3">
    <source>
        <dbReference type="Proteomes" id="UP000708208"/>
    </source>
</evidence>